<dbReference type="Proteomes" id="UP001620645">
    <property type="component" value="Unassembled WGS sequence"/>
</dbReference>
<reference evidence="2 3" key="1">
    <citation type="submission" date="2024-10" db="EMBL/GenBank/DDBJ databases">
        <authorList>
            <person name="Kim D."/>
        </authorList>
    </citation>
    <scope>NUCLEOTIDE SEQUENCE [LARGE SCALE GENOMIC DNA]</scope>
    <source>
        <strain evidence="2">Taebaek</strain>
    </source>
</reference>
<organism evidence="2 3">
    <name type="scientific">Heterodera schachtii</name>
    <name type="common">Sugarbeet cyst nematode worm</name>
    <name type="synonym">Tylenchus schachtii</name>
    <dbReference type="NCBI Taxonomy" id="97005"/>
    <lineage>
        <taxon>Eukaryota</taxon>
        <taxon>Metazoa</taxon>
        <taxon>Ecdysozoa</taxon>
        <taxon>Nematoda</taxon>
        <taxon>Chromadorea</taxon>
        <taxon>Rhabditida</taxon>
        <taxon>Tylenchina</taxon>
        <taxon>Tylenchomorpha</taxon>
        <taxon>Tylenchoidea</taxon>
        <taxon>Heteroderidae</taxon>
        <taxon>Heteroderinae</taxon>
        <taxon>Heterodera</taxon>
    </lineage>
</organism>
<evidence type="ECO:0000256" key="1">
    <source>
        <dbReference type="SAM" id="MobiDB-lite"/>
    </source>
</evidence>
<protein>
    <submittedName>
        <fullName evidence="2">Uncharacterized protein</fullName>
    </submittedName>
</protein>
<evidence type="ECO:0000313" key="2">
    <source>
        <dbReference type="EMBL" id="KAL3093785.1"/>
    </source>
</evidence>
<accession>A0ABD2JT15</accession>
<evidence type="ECO:0000313" key="3">
    <source>
        <dbReference type="Proteomes" id="UP001620645"/>
    </source>
</evidence>
<proteinExistence type="predicted"/>
<dbReference type="EMBL" id="JBICCN010000105">
    <property type="protein sequence ID" value="KAL3093785.1"/>
    <property type="molecule type" value="Genomic_DNA"/>
</dbReference>
<sequence>MISQSPRSAGTDRLSVAAFYGLLFCSSDHNYYIYYNNNNNFLFDKTYIQSNQTNILAYGTNILAYGTNTNRPAYGTNIHAFDTNRPAYSTNLYAFDTNRPAYGTNIFANCTNLDCPNLHCAYRNCSDIHCAYRNCSDIHCAYRNCSDIHCAYRNCSDLHCAYRDISNNNCANSYSSNYGKCLPTPSYSTADPVTNTYSTQPVTNTYSTQPVTNTYSTRPVTFSTQPVTTYSTRPVTYTRRTYSTPDPPLSRSTYSADENNKETVTPAGIASNISANLVAETNFHDSPIQAQLDDIDDIELQTGPDNYDVKLRSPLENGVCLQQIDKDRMAPLIYNAHQPGITTVSASLPSEQCACSRNFNIHFHQTHNDEVKNTAWRAWKDVMFFDLRTNSECQRLCVCTMAGKCFMPNESAKTGGISLRFSADCSVSPCLMRAVLRGTANSPAADGACLVEKDGAKKCAFNVGQSFDAVALSCNGCPSQKVLKCAEYMAR</sequence>
<dbReference type="AlphaFoldDB" id="A0ABD2JT15"/>
<feature type="region of interest" description="Disordered" evidence="1">
    <location>
        <begin position="238"/>
        <end position="259"/>
    </location>
</feature>
<name>A0ABD2JT15_HETSC</name>
<comment type="caution">
    <text evidence="2">The sequence shown here is derived from an EMBL/GenBank/DDBJ whole genome shotgun (WGS) entry which is preliminary data.</text>
</comment>
<keyword evidence="3" id="KW-1185">Reference proteome</keyword>
<feature type="compositionally biased region" description="Polar residues" evidence="1">
    <location>
        <begin position="238"/>
        <end position="257"/>
    </location>
</feature>
<gene>
    <name evidence="2" type="ORF">niasHS_005124</name>
</gene>